<proteinExistence type="predicted"/>
<name>A0A5P1WY53_9LACO</name>
<evidence type="ECO:0000313" key="2">
    <source>
        <dbReference type="Proteomes" id="UP000325295"/>
    </source>
</evidence>
<accession>A0A5P1WY53</accession>
<organism evidence="1 2">
    <name type="scientific">Paucilactobacillus nenjiangensis</name>
    <dbReference type="NCBI Taxonomy" id="1296540"/>
    <lineage>
        <taxon>Bacteria</taxon>
        <taxon>Bacillati</taxon>
        <taxon>Bacillota</taxon>
        <taxon>Bacilli</taxon>
        <taxon>Lactobacillales</taxon>
        <taxon>Lactobacillaceae</taxon>
        <taxon>Paucilactobacillus</taxon>
    </lineage>
</organism>
<dbReference type="KEGG" id="lnn:F0161_00980"/>
<dbReference type="EMBL" id="CP043939">
    <property type="protein sequence ID" value="QER66582.1"/>
    <property type="molecule type" value="Genomic_DNA"/>
</dbReference>
<dbReference type="AlphaFoldDB" id="A0A5P1WY53"/>
<protein>
    <submittedName>
        <fullName evidence="1">DUF488 family protein</fullName>
    </submittedName>
</protein>
<dbReference type="OrthoDB" id="9790745at2"/>
<dbReference type="InterPro" id="IPR052552">
    <property type="entry name" value="YeaO-like"/>
</dbReference>
<reference evidence="1 2" key="1">
    <citation type="submission" date="2019-09" db="EMBL/GenBank/DDBJ databases">
        <title>Complete Genome Sequence of Lactobacillus nenjiangensis SH-Y15, isolated from sauerkraut.</title>
        <authorList>
            <person name="Yang H."/>
        </authorList>
    </citation>
    <scope>NUCLEOTIDE SEQUENCE [LARGE SCALE GENOMIC DNA]</scope>
    <source>
        <strain evidence="1 2">SH-Y15</strain>
    </source>
</reference>
<dbReference type="Proteomes" id="UP000325295">
    <property type="component" value="Chromosome"/>
</dbReference>
<gene>
    <name evidence="1" type="ORF">F0161_00980</name>
</gene>
<dbReference type="PANTHER" id="PTHR36849:SF1">
    <property type="entry name" value="CYTOPLASMIC PROTEIN"/>
    <property type="match status" value="1"/>
</dbReference>
<sequence length="121" mass="14294">MANELKLERVYTKPIDTDGYRILVDRLWPRGVSKVNAQIDQWAKEITPTTELRKWFNHDPEKFDEFKHLYLSQLQSNPAYLDFKTMVHQKLETQNVIFVYAAKDEVYNHVVILAESILKGI</sequence>
<dbReference type="RefSeq" id="WP_150203228.1">
    <property type="nucleotide sequence ID" value="NZ_CAUQTN010000044.1"/>
</dbReference>
<keyword evidence="2" id="KW-1185">Reference proteome</keyword>
<dbReference type="PANTHER" id="PTHR36849">
    <property type="entry name" value="CYTOPLASMIC PROTEIN-RELATED"/>
    <property type="match status" value="1"/>
</dbReference>
<dbReference type="Pfam" id="PF22752">
    <property type="entry name" value="DUF488-N3i"/>
    <property type="match status" value="1"/>
</dbReference>
<evidence type="ECO:0000313" key="1">
    <source>
        <dbReference type="EMBL" id="QER66582.1"/>
    </source>
</evidence>